<protein>
    <submittedName>
        <fullName evidence="2">Short-chain fatty acids transporter</fullName>
    </submittedName>
</protein>
<sequence length="441" mass="47669">MKALSKSLSRNFLNSFANPFGLVVLLTLVVFVGVFFQMDDPGQGIGQKAVAILGFWHQGFFSLVGFTLQMIMILVFGFSLAVYKPINSMLKGLAKIPNDLSSGVALVATLTMVAGLLNWGFGLIIGALLARFVQESLSEKGKFSNPALLAATGYLGMGIWHGGFSGSAPLTVSGSDHFLLEKTGIIPVSDTLFSSFNIQITGGLFLVYLVSAWLMSNRAKSATERPLAIPMNPIAAGDGPHLARVVGAFMLLVILVGIVWGVEEGLSMISLNWVNFLLFSLTLVAFGSWDRFIFSVGEGLKASTDILVQFPFYAGILGLLSASGVILKLSLYIQSQTGPELFPFLSFFSSAFVNLLIPSGGGQWAIQGPILMETASKWNLDYGKLVMVFSYGDQVSNLLQPFWALPLLSITGVSVRKLFPYCFVLFLVGFLFLTLGIWLLF</sequence>
<feature type="transmembrane region" description="Helical" evidence="1">
    <location>
        <begin position="268"/>
        <end position="289"/>
    </location>
</feature>
<reference evidence="2 3" key="1">
    <citation type="submission" date="2018-06" db="EMBL/GenBank/DDBJ databases">
        <title>Genomic Encyclopedia of Archaeal and Bacterial Type Strains, Phase II (KMG-II): from individual species to whole genera.</title>
        <authorList>
            <person name="Goeker M."/>
        </authorList>
    </citation>
    <scope>NUCLEOTIDE SEQUENCE [LARGE SCALE GENOMIC DNA]</scope>
    <source>
        <strain evidence="2 3">T4</strain>
    </source>
</reference>
<dbReference type="InterPro" id="IPR006160">
    <property type="entry name" value="SCFA_transpt_AtoE"/>
</dbReference>
<feature type="transmembrane region" description="Helical" evidence="1">
    <location>
        <begin position="418"/>
        <end position="440"/>
    </location>
</feature>
<feature type="transmembrane region" description="Helical" evidence="1">
    <location>
        <begin position="241"/>
        <end position="262"/>
    </location>
</feature>
<accession>A0A326S355</accession>
<organism evidence="2 3">
    <name type="scientific">Algoriphagus aquaeductus</name>
    <dbReference type="NCBI Taxonomy" id="475299"/>
    <lineage>
        <taxon>Bacteria</taxon>
        <taxon>Pseudomonadati</taxon>
        <taxon>Bacteroidota</taxon>
        <taxon>Cytophagia</taxon>
        <taxon>Cytophagales</taxon>
        <taxon>Cyclobacteriaceae</taxon>
        <taxon>Algoriphagus</taxon>
    </lineage>
</organism>
<evidence type="ECO:0000313" key="2">
    <source>
        <dbReference type="EMBL" id="PZV87398.1"/>
    </source>
</evidence>
<dbReference type="PANTHER" id="PTHR41983">
    <property type="entry name" value="SHORT-CHAIN FATTY ACID TRANSPORTER-RELATED"/>
    <property type="match status" value="1"/>
</dbReference>
<proteinExistence type="predicted"/>
<dbReference type="Proteomes" id="UP000248917">
    <property type="component" value="Unassembled WGS sequence"/>
</dbReference>
<dbReference type="EMBL" id="QKTX01000001">
    <property type="protein sequence ID" value="PZV87398.1"/>
    <property type="molecule type" value="Genomic_DNA"/>
</dbReference>
<comment type="caution">
    <text evidence="2">The sequence shown here is derived from an EMBL/GenBank/DDBJ whole genome shotgun (WGS) entry which is preliminary data.</text>
</comment>
<dbReference type="AlphaFoldDB" id="A0A326S355"/>
<name>A0A326S355_9BACT</name>
<dbReference type="Pfam" id="PF02667">
    <property type="entry name" value="SCFA_trans"/>
    <property type="match status" value="2"/>
</dbReference>
<feature type="transmembrane region" description="Helical" evidence="1">
    <location>
        <begin position="310"/>
        <end position="329"/>
    </location>
</feature>
<evidence type="ECO:0000256" key="1">
    <source>
        <dbReference type="SAM" id="Phobius"/>
    </source>
</evidence>
<dbReference type="GO" id="GO:0005886">
    <property type="term" value="C:plasma membrane"/>
    <property type="evidence" value="ECO:0007669"/>
    <property type="project" value="TreeGrafter"/>
</dbReference>
<feature type="transmembrane region" description="Helical" evidence="1">
    <location>
        <begin position="341"/>
        <end position="357"/>
    </location>
</feature>
<keyword evidence="3" id="KW-1185">Reference proteome</keyword>
<feature type="transmembrane region" description="Helical" evidence="1">
    <location>
        <begin position="56"/>
        <end position="83"/>
    </location>
</feature>
<gene>
    <name evidence="2" type="ORF">CLV31_101271</name>
</gene>
<keyword evidence="1" id="KW-1133">Transmembrane helix</keyword>
<feature type="transmembrane region" description="Helical" evidence="1">
    <location>
        <begin position="104"/>
        <end position="130"/>
    </location>
</feature>
<evidence type="ECO:0000313" key="3">
    <source>
        <dbReference type="Proteomes" id="UP000248917"/>
    </source>
</evidence>
<feature type="transmembrane region" description="Helical" evidence="1">
    <location>
        <begin position="12"/>
        <end position="36"/>
    </location>
</feature>
<feature type="transmembrane region" description="Helical" evidence="1">
    <location>
        <begin position="196"/>
        <end position="215"/>
    </location>
</feature>
<dbReference type="PANTHER" id="PTHR41983:SF2">
    <property type="entry name" value="SHORT-CHAIN FATTY ACID TRANSPORTER-RELATED"/>
    <property type="match status" value="1"/>
</dbReference>
<keyword evidence="1" id="KW-0472">Membrane</keyword>
<keyword evidence="1" id="KW-0812">Transmembrane</keyword>